<gene>
    <name evidence="2" type="ORF">ACH5RR_008121</name>
</gene>
<evidence type="ECO:0008006" key="4">
    <source>
        <dbReference type="Google" id="ProtNLM"/>
    </source>
</evidence>
<dbReference type="PANTHER" id="PTHR36312">
    <property type="entry name" value="THIONIN-LIKE PROTEIN 1"/>
    <property type="match status" value="1"/>
</dbReference>
<organism evidence="2 3">
    <name type="scientific">Cinchona calisaya</name>
    <dbReference type="NCBI Taxonomy" id="153742"/>
    <lineage>
        <taxon>Eukaryota</taxon>
        <taxon>Viridiplantae</taxon>
        <taxon>Streptophyta</taxon>
        <taxon>Embryophyta</taxon>
        <taxon>Tracheophyta</taxon>
        <taxon>Spermatophyta</taxon>
        <taxon>Magnoliopsida</taxon>
        <taxon>eudicotyledons</taxon>
        <taxon>Gunneridae</taxon>
        <taxon>Pentapetalae</taxon>
        <taxon>asterids</taxon>
        <taxon>lamiids</taxon>
        <taxon>Gentianales</taxon>
        <taxon>Rubiaceae</taxon>
        <taxon>Cinchonoideae</taxon>
        <taxon>Cinchoneae</taxon>
        <taxon>Cinchona</taxon>
    </lineage>
</organism>
<reference evidence="2 3" key="1">
    <citation type="submission" date="2024-11" db="EMBL/GenBank/DDBJ databases">
        <title>A near-complete genome assembly of Cinchona calisaya.</title>
        <authorList>
            <person name="Lian D.C."/>
            <person name="Zhao X.W."/>
            <person name="Wei L."/>
        </authorList>
    </citation>
    <scope>NUCLEOTIDE SEQUENCE [LARGE SCALE GENOMIC DNA]</scope>
    <source>
        <tissue evidence="2">Nenye</tissue>
    </source>
</reference>
<dbReference type="InterPro" id="IPR038975">
    <property type="entry name" value="THNL"/>
</dbReference>
<keyword evidence="1" id="KW-0732">Signal</keyword>
<evidence type="ECO:0000313" key="3">
    <source>
        <dbReference type="Proteomes" id="UP001630127"/>
    </source>
</evidence>
<sequence>MEARKMRALVMMVVVMEVLVGQSAASFRDCYAKCFIFCMIEPSQTLCSCSTHCLKDCIFSESQNDLHEDQTNNYDFCKLGCAFSMCSSISSKGKPNGDKMDDCVGSCSKMCIKSYS</sequence>
<evidence type="ECO:0000256" key="1">
    <source>
        <dbReference type="SAM" id="SignalP"/>
    </source>
</evidence>
<dbReference type="EMBL" id="JBJUIK010000004">
    <property type="protein sequence ID" value="KAL3528799.1"/>
    <property type="molecule type" value="Genomic_DNA"/>
</dbReference>
<keyword evidence="3" id="KW-1185">Reference proteome</keyword>
<feature type="signal peptide" evidence="1">
    <location>
        <begin position="1"/>
        <end position="25"/>
    </location>
</feature>
<name>A0ABD3AC83_9GENT</name>
<dbReference type="PANTHER" id="PTHR36312:SF1">
    <property type="entry name" value="OS01G0594500 PROTEIN"/>
    <property type="match status" value="1"/>
</dbReference>
<proteinExistence type="predicted"/>
<dbReference type="Proteomes" id="UP001630127">
    <property type="component" value="Unassembled WGS sequence"/>
</dbReference>
<comment type="caution">
    <text evidence="2">The sequence shown here is derived from an EMBL/GenBank/DDBJ whole genome shotgun (WGS) entry which is preliminary data.</text>
</comment>
<protein>
    <recommendedName>
        <fullName evidence="4">Thionin-like protein 2</fullName>
    </recommendedName>
</protein>
<feature type="chain" id="PRO_5044869663" description="Thionin-like protein 2" evidence="1">
    <location>
        <begin position="26"/>
        <end position="116"/>
    </location>
</feature>
<evidence type="ECO:0000313" key="2">
    <source>
        <dbReference type="EMBL" id="KAL3528799.1"/>
    </source>
</evidence>
<dbReference type="AlphaFoldDB" id="A0ABD3AC83"/>
<accession>A0ABD3AC83</accession>